<reference evidence="2 3" key="1">
    <citation type="journal article" date="2011" name="J. Microbiol.">
        <title>Bacillus kyonggiensis sp. nov., isolated from soil of a lettuce field.</title>
        <authorList>
            <person name="Dong K."/>
            <person name="Lee S."/>
        </authorList>
    </citation>
    <scope>NUCLEOTIDE SEQUENCE [LARGE SCALE GENOMIC DNA]</scope>
    <source>
        <strain evidence="2 3">NB22</strain>
    </source>
</reference>
<gene>
    <name evidence="2" type="ORF">FA727_23670</name>
</gene>
<dbReference type="GO" id="GO:0006508">
    <property type="term" value="P:proteolysis"/>
    <property type="evidence" value="ECO:0007669"/>
    <property type="project" value="UniProtKB-KW"/>
</dbReference>
<accession>A0A4U1CX96</accession>
<dbReference type="PANTHER" id="PTHR33240:SF17">
    <property type="entry name" value="EUKARYOTIC PEPTIDE CHAIN RELEASE FACTOR GTP-BINDING SUBUNIT-LIKE"/>
    <property type="match status" value="1"/>
</dbReference>
<protein>
    <submittedName>
        <fullName evidence="2">Retroviral-like aspartic protease</fullName>
    </submittedName>
</protein>
<keyword evidence="2" id="KW-0645">Protease</keyword>
<feature type="compositionally biased region" description="Polar residues" evidence="1">
    <location>
        <begin position="48"/>
        <end position="66"/>
    </location>
</feature>
<dbReference type="Proteomes" id="UP000307756">
    <property type="component" value="Unassembled WGS sequence"/>
</dbReference>
<comment type="caution">
    <text evidence="2">The sequence shown here is derived from an EMBL/GenBank/DDBJ whole genome shotgun (WGS) entry which is preliminary data.</text>
</comment>
<keyword evidence="2" id="KW-0378">Hydrolase</keyword>
<evidence type="ECO:0000256" key="1">
    <source>
        <dbReference type="SAM" id="MobiDB-lite"/>
    </source>
</evidence>
<dbReference type="AlphaFoldDB" id="A0A4U1CX96"/>
<feature type="region of interest" description="Disordered" evidence="1">
    <location>
        <begin position="1"/>
        <end position="35"/>
    </location>
</feature>
<dbReference type="GO" id="GO:0008233">
    <property type="term" value="F:peptidase activity"/>
    <property type="evidence" value="ECO:0007669"/>
    <property type="project" value="UniProtKB-KW"/>
</dbReference>
<dbReference type="Gene3D" id="2.40.70.10">
    <property type="entry name" value="Acid Proteases"/>
    <property type="match status" value="1"/>
</dbReference>
<dbReference type="EMBL" id="SWBM01000036">
    <property type="protein sequence ID" value="TKC11881.1"/>
    <property type="molecule type" value="Genomic_DNA"/>
</dbReference>
<feature type="non-terminal residue" evidence="2">
    <location>
        <position position="419"/>
    </location>
</feature>
<evidence type="ECO:0000313" key="2">
    <source>
        <dbReference type="EMBL" id="TKC11881.1"/>
    </source>
</evidence>
<dbReference type="CDD" id="cd00303">
    <property type="entry name" value="retropepsin_like"/>
    <property type="match status" value="1"/>
</dbReference>
<sequence>MNQNNNQGRTVQTNSWQCTSHNTPNPQLQLPTNSESFSTYHQPRLAWHQTQSESNQQAHSSIQSTAARKDETMMQAAPTPNSTPAKGPIPSRGMILPIAGGSSVDFESKRQRKDYFRRVHAILPNGPVIKTHWSHIPITFTEQDLKLQCYPHTDAMVIETNVAGWELTKILIDDGSSADIIFASAFDQMNISRSLLQPSETPLIGFGGKRIRALGKIELPVTLGDLSNPRTERITFDVVDMYYPYNAIFGRGFLNTFEAIVRQAYLCMKLPASNGVITVFGNQQVARDIEQGITPGEKNVNLLQAETKQTSNKVQTESIKKTPSQSRVEKVKETIQAQDTKRVSLDPGVEGREVTIGADLTPQEEEDLITFLRENKDVFAWTAADLKGVSRTIIEHSLNINPKTKPRKQKLRKMSDEKV</sequence>
<feature type="region of interest" description="Disordered" evidence="1">
    <location>
        <begin position="47"/>
        <end position="90"/>
    </location>
</feature>
<organism evidence="2 3">
    <name type="scientific">Robertmurraya kyonggiensis</name>
    <dbReference type="NCBI Taxonomy" id="1037680"/>
    <lineage>
        <taxon>Bacteria</taxon>
        <taxon>Bacillati</taxon>
        <taxon>Bacillota</taxon>
        <taxon>Bacilli</taxon>
        <taxon>Bacillales</taxon>
        <taxon>Bacillaceae</taxon>
        <taxon>Robertmurraya</taxon>
    </lineage>
</organism>
<dbReference type="PANTHER" id="PTHR33240">
    <property type="entry name" value="OS08G0508500 PROTEIN"/>
    <property type="match status" value="1"/>
</dbReference>
<proteinExistence type="predicted"/>
<keyword evidence="3" id="KW-1185">Reference proteome</keyword>
<name>A0A4U1CX96_9BACI</name>
<evidence type="ECO:0000313" key="3">
    <source>
        <dbReference type="Proteomes" id="UP000307756"/>
    </source>
</evidence>
<dbReference type="InterPro" id="IPR021109">
    <property type="entry name" value="Peptidase_aspartic_dom_sf"/>
</dbReference>